<dbReference type="Gramene" id="OE9A060574T1">
    <property type="protein sequence ID" value="OE9A060574C1"/>
    <property type="gene ID" value="OE9A060574"/>
</dbReference>
<dbReference type="EMBL" id="CACTIH010005580">
    <property type="protein sequence ID" value="CAA2998083.1"/>
    <property type="molecule type" value="Genomic_DNA"/>
</dbReference>
<organism evidence="1 2">
    <name type="scientific">Olea europaea subsp. europaea</name>
    <dbReference type="NCBI Taxonomy" id="158383"/>
    <lineage>
        <taxon>Eukaryota</taxon>
        <taxon>Viridiplantae</taxon>
        <taxon>Streptophyta</taxon>
        <taxon>Embryophyta</taxon>
        <taxon>Tracheophyta</taxon>
        <taxon>Spermatophyta</taxon>
        <taxon>Magnoliopsida</taxon>
        <taxon>eudicotyledons</taxon>
        <taxon>Gunneridae</taxon>
        <taxon>Pentapetalae</taxon>
        <taxon>asterids</taxon>
        <taxon>lamiids</taxon>
        <taxon>Lamiales</taxon>
        <taxon>Oleaceae</taxon>
        <taxon>Oleeae</taxon>
        <taxon>Olea</taxon>
    </lineage>
</organism>
<feature type="non-terminal residue" evidence="1">
    <location>
        <position position="69"/>
    </location>
</feature>
<feature type="non-terminal residue" evidence="1">
    <location>
        <position position="1"/>
    </location>
</feature>
<comment type="caution">
    <text evidence="1">The sequence shown here is derived from an EMBL/GenBank/DDBJ whole genome shotgun (WGS) entry which is preliminary data.</text>
</comment>
<protein>
    <submittedName>
        <fullName evidence="1">Uncharacterized protein</fullName>
    </submittedName>
</protein>
<accession>A0A8S0SZ38</accession>
<dbReference type="PANTHER" id="PTHR31371:SF2">
    <property type="entry name" value="PLANT_PROTEIN (DUF668)"/>
    <property type="match status" value="1"/>
</dbReference>
<keyword evidence="2" id="KW-1185">Reference proteome</keyword>
<dbReference type="Proteomes" id="UP000594638">
    <property type="component" value="Unassembled WGS sequence"/>
</dbReference>
<sequence length="69" mass="8147">NQLEESRKAFEQKLMWPKQEVNHLKDVSLWNQSYDKVVELLARTVSTHYAQICLQQVKKESGQKSQASW</sequence>
<proteinExistence type="predicted"/>
<reference evidence="1 2" key="1">
    <citation type="submission" date="2019-12" db="EMBL/GenBank/DDBJ databases">
        <authorList>
            <person name="Alioto T."/>
            <person name="Alioto T."/>
            <person name="Gomez Garrido J."/>
        </authorList>
    </citation>
    <scope>NUCLEOTIDE SEQUENCE [LARGE SCALE GENOMIC DNA]</scope>
</reference>
<dbReference type="OrthoDB" id="1723983at2759"/>
<dbReference type="PANTHER" id="PTHR31371">
    <property type="entry name" value="BNAC09G50660D PROTEIN"/>
    <property type="match status" value="1"/>
</dbReference>
<evidence type="ECO:0000313" key="2">
    <source>
        <dbReference type="Proteomes" id="UP000594638"/>
    </source>
</evidence>
<gene>
    <name evidence="1" type="ORF">OLEA9_A060574</name>
</gene>
<dbReference type="AlphaFoldDB" id="A0A8S0SZ38"/>
<evidence type="ECO:0000313" key="1">
    <source>
        <dbReference type="EMBL" id="CAA2998083.1"/>
    </source>
</evidence>
<name>A0A8S0SZ38_OLEEU</name>